<dbReference type="Proteomes" id="UP001189429">
    <property type="component" value="Unassembled WGS sequence"/>
</dbReference>
<evidence type="ECO:0000313" key="1">
    <source>
        <dbReference type="EMBL" id="CAK0865648.1"/>
    </source>
</evidence>
<keyword evidence="2" id="KW-1185">Reference proteome</keyword>
<accession>A0ABN9UZ90</accession>
<name>A0ABN9UZ90_9DINO</name>
<sequence>MSKHGDDLLHCREQLAPVRNPKLGEDGWERISNQQSDHFVNFSITCGTYGSSQGDNNSFPCAALNMHAVTKPPNICKTECSHWKTNSSTATMCSISFVFEATLKGFAFPSTSSKKLTSLVCRTLSKTSYIEGTARGNTRQTYEKKSARLRALGARS</sequence>
<organism evidence="1 2">
    <name type="scientific">Prorocentrum cordatum</name>
    <dbReference type="NCBI Taxonomy" id="2364126"/>
    <lineage>
        <taxon>Eukaryota</taxon>
        <taxon>Sar</taxon>
        <taxon>Alveolata</taxon>
        <taxon>Dinophyceae</taxon>
        <taxon>Prorocentrales</taxon>
        <taxon>Prorocentraceae</taxon>
        <taxon>Prorocentrum</taxon>
    </lineage>
</organism>
<proteinExistence type="predicted"/>
<evidence type="ECO:0000313" key="2">
    <source>
        <dbReference type="Proteomes" id="UP001189429"/>
    </source>
</evidence>
<reference evidence="1" key="1">
    <citation type="submission" date="2023-10" db="EMBL/GenBank/DDBJ databases">
        <authorList>
            <person name="Chen Y."/>
            <person name="Shah S."/>
            <person name="Dougan E. K."/>
            <person name="Thang M."/>
            <person name="Chan C."/>
        </authorList>
    </citation>
    <scope>NUCLEOTIDE SEQUENCE [LARGE SCALE GENOMIC DNA]</scope>
</reference>
<protein>
    <submittedName>
        <fullName evidence="1">Uncharacterized protein</fullName>
    </submittedName>
</protein>
<comment type="caution">
    <text evidence="1">The sequence shown here is derived from an EMBL/GenBank/DDBJ whole genome shotgun (WGS) entry which is preliminary data.</text>
</comment>
<dbReference type="EMBL" id="CAUYUJ010016471">
    <property type="protein sequence ID" value="CAK0865648.1"/>
    <property type="molecule type" value="Genomic_DNA"/>
</dbReference>
<gene>
    <name evidence="1" type="ORF">PCOR1329_LOCUS53108</name>
</gene>